<dbReference type="PANTHER" id="PTHR33414">
    <property type="entry name" value="PROTEIN PLASTID MOVEMENT IMPAIRED 1-RELATED 1"/>
    <property type="match status" value="1"/>
</dbReference>
<evidence type="ECO:0000256" key="1">
    <source>
        <dbReference type="SAM" id="Coils"/>
    </source>
</evidence>
<reference evidence="4" key="1">
    <citation type="submission" date="2020-07" db="EMBL/GenBank/DDBJ databases">
        <authorList>
            <person name="Lin J."/>
        </authorList>
    </citation>
    <scope>NUCLEOTIDE SEQUENCE</scope>
</reference>
<evidence type="ECO:0000313" key="4">
    <source>
        <dbReference type="EMBL" id="CAD1823165.1"/>
    </source>
</evidence>
<dbReference type="PROSITE" id="PS51257">
    <property type="entry name" value="PROKAR_LIPOPROTEIN"/>
    <property type="match status" value="1"/>
</dbReference>
<sequence>MSTNKKNDFSTSSLVVSTGCSKKIKSYFSRLRPLPHPKTSPSPDPDPPINSNPTPPPPPPPPSLPFCRDGEAVVEEYWRRARRLEEELQKLEKLLSEERRITECDKNTTKKEKNISKIGPAVGRLVMQVSPPTVAENASTAFEVIRGMASMKMEDLCRCLMESMPMRDITGIRASEIASKTGLPSCEDNYTEAILLNAMDKMEGLVLEGLRIQMSSSRCESDFLARRSKEASSTTTTTTTDECVVVVVLIQVRDPKEGHGAIGELMIGLIEAKILDVEGKRFSVSGVHVAGLSFTRRRIDGRDFLWSASLQSCRGTESNCCWKYVRNPDRVFAR</sequence>
<name>A0A6V7NX88_ANACO</name>
<keyword evidence="1" id="KW-0175">Coiled coil</keyword>
<dbReference type="InterPro" id="IPR039614">
    <property type="entry name" value="PMI1-like"/>
</dbReference>
<feature type="domain" description="PMI1/PMIR1-2 C-terminal" evidence="3">
    <location>
        <begin position="124"/>
        <end position="180"/>
    </location>
</feature>
<feature type="coiled-coil region" evidence="1">
    <location>
        <begin position="74"/>
        <end position="101"/>
    </location>
</feature>
<gene>
    <name evidence="4" type="ORF">CB5_LOCUS6376</name>
</gene>
<dbReference type="InterPro" id="IPR048972">
    <property type="entry name" value="PMI1_PMIR1-2_C"/>
</dbReference>
<proteinExistence type="predicted"/>
<feature type="region of interest" description="Disordered" evidence="2">
    <location>
        <begin position="28"/>
        <end position="65"/>
    </location>
</feature>
<dbReference type="Pfam" id="PF21745">
    <property type="entry name" value="PMI1_PMIR1-2_C"/>
    <property type="match status" value="1"/>
</dbReference>
<dbReference type="EMBL" id="LR862142">
    <property type="protein sequence ID" value="CAD1823165.1"/>
    <property type="molecule type" value="Genomic_DNA"/>
</dbReference>
<accession>A0A6V7NX88</accession>
<evidence type="ECO:0000256" key="2">
    <source>
        <dbReference type="SAM" id="MobiDB-lite"/>
    </source>
</evidence>
<dbReference type="PANTHER" id="PTHR33414:SF8">
    <property type="entry name" value="OS09G0559200 PROTEIN"/>
    <property type="match status" value="1"/>
</dbReference>
<dbReference type="AlphaFoldDB" id="A0A6V7NX88"/>
<organism evidence="4">
    <name type="scientific">Ananas comosus var. bracteatus</name>
    <name type="common">red pineapple</name>
    <dbReference type="NCBI Taxonomy" id="296719"/>
    <lineage>
        <taxon>Eukaryota</taxon>
        <taxon>Viridiplantae</taxon>
        <taxon>Streptophyta</taxon>
        <taxon>Embryophyta</taxon>
        <taxon>Tracheophyta</taxon>
        <taxon>Spermatophyta</taxon>
        <taxon>Magnoliopsida</taxon>
        <taxon>Liliopsida</taxon>
        <taxon>Poales</taxon>
        <taxon>Bromeliaceae</taxon>
        <taxon>Bromelioideae</taxon>
        <taxon>Ananas</taxon>
    </lineage>
</organism>
<feature type="compositionally biased region" description="Pro residues" evidence="2">
    <location>
        <begin position="34"/>
        <end position="64"/>
    </location>
</feature>
<evidence type="ECO:0000259" key="3">
    <source>
        <dbReference type="Pfam" id="PF21745"/>
    </source>
</evidence>
<protein>
    <recommendedName>
        <fullName evidence="3">PMI1/PMIR1-2 C-terminal domain-containing protein</fullName>
    </recommendedName>
</protein>